<organism evidence="7 8">
    <name type="scientific">Corynebacterium poyangense</name>
    <dbReference type="NCBI Taxonomy" id="2684405"/>
    <lineage>
        <taxon>Bacteria</taxon>
        <taxon>Bacillati</taxon>
        <taxon>Actinomycetota</taxon>
        <taxon>Actinomycetes</taxon>
        <taxon>Mycobacteriales</taxon>
        <taxon>Corynebacteriaceae</taxon>
        <taxon>Corynebacterium</taxon>
    </lineage>
</organism>
<dbReference type="InterPro" id="IPR015422">
    <property type="entry name" value="PyrdxlP-dep_Trfase_small"/>
</dbReference>
<evidence type="ECO:0000313" key="8">
    <source>
        <dbReference type="Proteomes" id="UP000516320"/>
    </source>
</evidence>
<protein>
    <submittedName>
        <fullName evidence="7">Pyridoxal phosphate-dependent aminotransferase</fullName>
    </submittedName>
</protein>
<keyword evidence="5" id="KW-0663">Pyridoxal phosphate</keyword>
<dbReference type="SUPFAM" id="SSF53383">
    <property type="entry name" value="PLP-dependent transferases"/>
    <property type="match status" value="1"/>
</dbReference>
<comment type="similarity">
    <text evidence="2">Belongs to the class-I pyridoxal-phosphate-dependent aminotransferase family.</text>
</comment>
<accession>A0A7H0SMQ9</accession>
<dbReference type="PANTHER" id="PTHR43807">
    <property type="entry name" value="FI04487P"/>
    <property type="match status" value="1"/>
</dbReference>
<evidence type="ECO:0000256" key="2">
    <source>
        <dbReference type="ARBA" id="ARBA00007441"/>
    </source>
</evidence>
<sequence>MNRVVQRLRPFQETVFATMTQKAIDHDAINLGQGFPDTNGPEAMLSQASEAILHGDNQYGNGRGLLALRQAISQQRSRDYEINYQPETDILVTVGATEAIAATILGLVEPGGEVIVFEPYYDAYAAAIALADAKRVSVPLKAENNSWDLDVAAFEDAISDHTSLVILNSPHNPTGSVFSADTLKKFAEICIRHDLLVLSDEVYENLLFDSLKHIPIASMPGMFERTITVSSAAKSYNVTGWKTGWALAPQPLLDGVIKAKQFLSYVGATPLQPAVAYALNNENEWLTNMVSELAQKREYLSSVLNEAGFHVAHTEGTYFIVVDISPLGCDDGVEFCFRLIEECGVAAIPIQVFSDHPENWKTKVRFAFCKQDHVLHEAGNRILQWAKKNRVEGR</sequence>
<dbReference type="Gene3D" id="3.90.1150.10">
    <property type="entry name" value="Aspartate Aminotransferase, domain 1"/>
    <property type="match status" value="1"/>
</dbReference>
<dbReference type="GO" id="GO:0016212">
    <property type="term" value="F:kynurenine-oxoglutarate transaminase activity"/>
    <property type="evidence" value="ECO:0007669"/>
    <property type="project" value="TreeGrafter"/>
</dbReference>
<dbReference type="KEGG" id="cpoy:GP475_03605"/>
<dbReference type="AlphaFoldDB" id="A0A7H0SMQ9"/>
<evidence type="ECO:0000259" key="6">
    <source>
        <dbReference type="Pfam" id="PF00155"/>
    </source>
</evidence>
<dbReference type="InterPro" id="IPR004839">
    <property type="entry name" value="Aminotransferase_I/II_large"/>
</dbReference>
<dbReference type="PANTHER" id="PTHR43807:SF20">
    <property type="entry name" value="FI04487P"/>
    <property type="match status" value="1"/>
</dbReference>
<proteinExistence type="inferred from homology"/>
<evidence type="ECO:0000256" key="3">
    <source>
        <dbReference type="ARBA" id="ARBA00022576"/>
    </source>
</evidence>
<name>A0A7H0SMQ9_9CORY</name>
<dbReference type="FunFam" id="3.40.640.10:FF:000024">
    <property type="entry name" value="Kynurenine--oxoglutarate transaminase 3"/>
    <property type="match status" value="1"/>
</dbReference>
<evidence type="ECO:0000256" key="1">
    <source>
        <dbReference type="ARBA" id="ARBA00001933"/>
    </source>
</evidence>
<dbReference type="InterPro" id="IPR051326">
    <property type="entry name" value="Kynurenine-oxoglutarate_AT"/>
</dbReference>
<keyword evidence="4 7" id="KW-0808">Transferase</keyword>
<evidence type="ECO:0000313" key="7">
    <source>
        <dbReference type="EMBL" id="QNQ89834.1"/>
    </source>
</evidence>
<gene>
    <name evidence="7" type="ORF">GP475_03605</name>
</gene>
<dbReference type="InterPro" id="IPR015424">
    <property type="entry name" value="PyrdxlP-dep_Trfase"/>
</dbReference>
<keyword evidence="8" id="KW-1185">Reference proteome</keyword>
<dbReference type="InterPro" id="IPR015421">
    <property type="entry name" value="PyrdxlP-dep_Trfase_major"/>
</dbReference>
<evidence type="ECO:0000256" key="5">
    <source>
        <dbReference type="ARBA" id="ARBA00022898"/>
    </source>
</evidence>
<keyword evidence="3 7" id="KW-0032">Aminotransferase</keyword>
<dbReference type="RefSeq" id="WP_187975290.1">
    <property type="nucleotide sequence ID" value="NZ_CP046884.1"/>
</dbReference>
<dbReference type="CDD" id="cd00609">
    <property type="entry name" value="AAT_like"/>
    <property type="match status" value="1"/>
</dbReference>
<reference evidence="7 8" key="1">
    <citation type="submission" date="2019-12" db="EMBL/GenBank/DDBJ databases">
        <title>Corynebacterium sp. nov., isolated from feces of the Anser Albifrons in China.</title>
        <authorList>
            <person name="Liu Q."/>
        </authorList>
    </citation>
    <scope>NUCLEOTIDE SEQUENCE [LARGE SCALE GENOMIC DNA]</scope>
    <source>
        <strain evidence="7 8">4H37-19</strain>
    </source>
</reference>
<dbReference type="Proteomes" id="UP000516320">
    <property type="component" value="Chromosome"/>
</dbReference>
<feature type="domain" description="Aminotransferase class I/classII large" evidence="6">
    <location>
        <begin position="27"/>
        <end position="368"/>
    </location>
</feature>
<evidence type="ECO:0000256" key="4">
    <source>
        <dbReference type="ARBA" id="ARBA00022679"/>
    </source>
</evidence>
<dbReference type="GO" id="GO:0030170">
    <property type="term" value="F:pyridoxal phosphate binding"/>
    <property type="evidence" value="ECO:0007669"/>
    <property type="project" value="InterPro"/>
</dbReference>
<dbReference type="NCBIfam" id="NF005855">
    <property type="entry name" value="PRK07777.1"/>
    <property type="match status" value="1"/>
</dbReference>
<comment type="cofactor">
    <cofactor evidence="1">
        <name>pyridoxal 5'-phosphate</name>
        <dbReference type="ChEBI" id="CHEBI:597326"/>
    </cofactor>
</comment>
<dbReference type="Pfam" id="PF00155">
    <property type="entry name" value="Aminotran_1_2"/>
    <property type="match status" value="1"/>
</dbReference>
<dbReference type="GO" id="GO:0005737">
    <property type="term" value="C:cytoplasm"/>
    <property type="evidence" value="ECO:0007669"/>
    <property type="project" value="TreeGrafter"/>
</dbReference>
<dbReference type="Gene3D" id="3.40.640.10">
    <property type="entry name" value="Type I PLP-dependent aspartate aminotransferase-like (Major domain)"/>
    <property type="match status" value="1"/>
</dbReference>
<dbReference type="EMBL" id="CP046884">
    <property type="protein sequence ID" value="QNQ89834.1"/>
    <property type="molecule type" value="Genomic_DNA"/>
</dbReference>